<dbReference type="OrthoDB" id="5814741at2759"/>
<comment type="caution">
    <text evidence="5">Lacks conserved residue(s) required for the propagation of feature annotation.</text>
</comment>
<feature type="disulfide bond" evidence="5">
    <location>
        <begin position="581"/>
        <end position="590"/>
    </location>
</feature>
<keyword evidence="1 5" id="KW-0245">EGF-like domain</keyword>
<evidence type="ECO:0000256" key="3">
    <source>
        <dbReference type="ARBA" id="ARBA00022737"/>
    </source>
</evidence>
<dbReference type="GO" id="GO:0045197">
    <property type="term" value="P:establishment or maintenance of epithelial cell apical/basal polarity"/>
    <property type="evidence" value="ECO:0007669"/>
    <property type="project" value="TreeGrafter"/>
</dbReference>
<feature type="disulfide bond" evidence="5">
    <location>
        <begin position="450"/>
        <end position="459"/>
    </location>
</feature>
<dbReference type="PROSITE" id="PS00022">
    <property type="entry name" value="EGF_1"/>
    <property type="match status" value="7"/>
</dbReference>
<dbReference type="GO" id="GO:0032991">
    <property type="term" value="C:protein-containing complex"/>
    <property type="evidence" value="ECO:0007669"/>
    <property type="project" value="TreeGrafter"/>
</dbReference>
<dbReference type="SUPFAM" id="SSF57196">
    <property type="entry name" value="EGF/Laminin"/>
    <property type="match status" value="5"/>
</dbReference>
<proteinExistence type="predicted"/>
<evidence type="ECO:0000256" key="1">
    <source>
        <dbReference type="ARBA" id="ARBA00022536"/>
    </source>
</evidence>
<evidence type="ECO:0000256" key="5">
    <source>
        <dbReference type="PROSITE-ProRule" id="PRU00076"/>
    </source>
</evidence>
<dbReference type="Gene3D" id="2.10.25.10">
    <property type="entry name" value="Laminin"/>
    <property type="match status" value="6"/>
</dbReference>
<dbReference type="EMBL" id="CAJEWN010000294">
    <property type="protein sequence ID" value="CAD2177255.1"/>
    <property type="molecule type" value="Genomic_DNA"/>
</dbReference>
<gene>
    <name evidence="7" type="ORF">MENT_LOCUS29124</name>
</gene>
<dbReference type="InterPro" id="IPR000152">
    <property type="entry name" value="EGF-type_Asp/Asn_hydroxyl_site"/>
</dbReference>
<dbReference type="InterPro" id="IPR000742">
    <property type="entry name" value="EGF"/>
</dbReference>
<dbReference type="PROSITE" id="PS50026">
    <property type="entry name" value="EGF_3"/>
    <property type="match status" value="6"/>
</dbReference>
<dbReference type="InterPro" id="IPR001881">
    <property type="entry name" value="EGF-like_Ca-bd_dom"/>
</dbReference>
<feature type="disulfide bond" evidence="5">
    <location>
        <begin position="619"/>
        <end position="636"/>
    </location>
</feature>
<keyword evidence="2" id="KW-0732">Signal</keyword>
<feature type="domain" description="EGF-like" evidence="6">
    <location>
        <begin position="608"/>
        <end position="648"/>
    </location>
</feature>
<dbReference type="PANTHER" id="PTHR24049:SF22">
    <property type="entry name" value="DROSOPHILA CRUMBS HOMOLOG"/>
    <property type="match status" value="1"/>
</dbReference>
<dbReference type="GO" id="GO:0007157">
    <property type="term" value="P:heterophilic cell-cell adhesion via plasma membrane cell adhesion molecules"/>
    <property type="evidence" value="ECO:0007669"/>
    <property type="project" value="TreeGrafter"/>
</dbReference>
<evidence type="ECO:0000259" key="6">
    <source>
        <dbReference type="PROSITE" id="PS50026"/>
    </source>
</evidence>
<dbReference type="PANTHER" id="PTHR24049">
    <property type="entry name" value="CRUMBS FAMILY MEMBER"/>
    <property type="match status" value="1"/>
</dbReference>
<feature type="domain" description="EGF-like" evidence="6">
    <location>
        <begin position="514"/>
        <end position="552"/>
    </location>
</feature>
<organism evidence="7 8">
    <name type="scientific">Meloidogyne enterolobii</name>
    <name type="common">Root-knot nematode worm</name>
    <name type="synonym">Meloidogyne mayaguensis</name>
    <dbReference type="NCBI Taxonomy" id="390850"/>
    <lineage>
        <taxon>Eukaryota</taxon>
        <taxon>Metazoa</taxon>
        <taxon>Ecdysozoa</taxon>
        <taxon>Nematoda</taxon>
        <taxon>Chromadorea</taxon>
        <taxon>Rhabditida</taxon>
        <taxon>Tylenchina</taxon>
        <taxon>Tylenchomorpha</taxon>
        <taxon>Tylenchoidea</taxon>
        <taxon>Meloidogynidae</taxon>
        <taxon>Meloidogyninae</taxon>
        <taxon>Meloidogyne</taxon>
    </lineage>
</organism>
<feature type="domain" description="EGF-like" evidence="6">
    <location>
        <begin position="329"/>
        <end position="369"/>
    </location>
</feature>
<feature type="domain" description="EGF-like" evidence="6">
    <location>
        <begin position="270"/>
        <end position="307"/>
    </location>
</feature>
<dbReference type="CDD" id="cd00054">
    <property type="entry name" value="EGF_CA"/>
    <property type="match status" value="1"/>
</dbReference>
<protein>
    <recommendedName>
        <fullName evidence="6">EGF-like domain-containing protein</fullName>
    </recommendedName>
</protein>
<feature type="disulfide bond" evidence="5">
    <location>
        <begin position="359"/>
        <end position="368"/>
    </location>
</feature>
<dbReference type="SMART" id="SM00179">
    <property type="entry name" value="EGF_CA"/>
    <property type="match status" value="2"/>
</dbReference>
<keyword evidence="4 5" id="KW-1015">Disulfide bond</keyword>
<feature type="domain" description="EGF-like" evidence="6">
    <location>
        <begin position="554"/>
        <end position="591"/>
    </location>
</feature>
<feature type="disulfide bond" evidence="5">
    <location>
        <begin position="638"/>
        <end position="647"/>
    </location>
</feature>
<accession>A0A6V7VQT6</accession>
<dbReference type="Proteomes" id="UP000580250">
    <property type="component" value="Unassembled WGS sequence"/>
</dbReference>
<feature type="disulfide bond" evidence="5">
    <location>
        <begin position="297"/>
        <end position="306"/>
    </location>
</feature>
<dbReference type="GO" id="GO:0005886">
    <property type="term" value="C:plasma membrane"/>
    <property type="evidence" value="ECO:0007669"/>
    <property type="project" value="TreeGrafter"/>
</dbReference>
<evidence type="ECO:0000313" key="7">
    <source>
        <dbReference type="EMBL" id="CAD2177255.1"/>
    </source>
</evidence>
<evidence type="ECO:0000256" key="2">
    <source>
        <dbReference type="ARBA" id="ARBA00022729"/>
    </source>
</evidence>
<dbReference type="GO" id="GO:0005509">
    <property type="term" value="F:calcium ion binding"/>
    <property type="evidence" value="ECO:0007669"/>
    <property type="project" value="InterPro"/>
</dbReference>
<evidence type="ECO:0000313" key="8">
    <source>
        <dbReference type="Proteomes" id="UP000580250"/>
    </source>
</evidence>
<dbReference type="AlphaFoldDB" id="A0A6V7VQT6"/>
<dbReference type="InterPro" id="IPR051022">
    <property type="entry name" value="Notch_Cell-Fate_Det"/>
</dbReference>
<evidence type="ECO:0000256" key="4">
    <source>
        <dbReference type="ARBA" id="ARBA00023157"/>
    </source>
</evidence>
<feature type="domain" description="EGF-like" evidence="6">
    <location>
        <begin position="430"/>
        <end position="460"/>
    </location>
</feature>
<dbReference type="PROSITE" id="PS00010">
    <property type="entry name" value="ASX_HYDROXYL"/>
    <property type="match status" value="1"/>
</dbReference>
<reference evidence="7 8" key="1">
    <citation type="submission" date="2020-08" db="EMBL/GenBank/DDBJ databases">
        <authorList>
            <person name="Koutsovoulos G."/>
            <person name="Danchin GJ E."/>
        </authorList>
    </citation>
    <scope>NUCLEOTIDE SEQUENCE [LARGE SCALE GENOMIC DNA]</scope>
</reference>
<dbReference type="PROSITE" id="PS01186">
    <property type="entry name" value="EGF_2"/>
    <property type="match status" value="3"/>
</dbReference>
<comment type="caution">
    <text evidence="7">The sequence shown here is derived from an EMBL/GenBank/DDBJ whole genome shotgun (WGS) entry which is preliminary data.</text>
</comment>
<name>A0A6V7VQT6_MELEN</name>
<sequence length="690" mass="78197">MGNGLTEPILIVWPQITDNDPYFNIRPLNIPLVHPNIPISLPDNLTEIQWEVVDRHGIRIKCFTKLKFLEEEKKNNNLESPPITISIELLPIWSTTTLNNKNINCIKNLIKSIRPSLLKLISQKCPNINWGSQSQFYNLTKITQNFTTGIENTPNNLNKCIKLLEEFFVNSSMPLVPINLFNGECPNGPFSVQKHSFIYHSNCPDGWIFNKELLKCEEYSKILNKSSSNFEIIDKNCKGNLGKKLIFKYLFLKGFCTCNLGFTGIDCSIPLNLCNASFCLNGGKCLFDYLNGSKCLCLDGFNGTRCEINQKHEEINNVVNKLNNDEEINRNNWQLNKCSNGGICSINNNENILSTKCLCPPNFEGNYCQIKKETKIEKCIKENWCGKNGYCKILNEEDGKNIFEEEIIFCECKEGFFGEFCEGKQNNNLKNNSCECLNGGECIENNLCKCLIGFYGNKCQFKLNPCNLFNGLCLKEENYECNAYFNMSTGAIELLCKCGENNNNEGTYSCIPQLNNLCINQNNFCKNGGECISLNSSIKCKCLNNYFGNNCEYLMNYCSLPEICLNGGKCLNVDNKYFCECLNNGSGINCENSKENLFIDGDNSVDILENPCKQNPDFCNNAGECHLLPNTTHRYCKCLPQFTGIYCETKKLPNFNLYFAGIKAKINSPINQKINSQLFSCKTTLGKLKF</sequence>
<feature type="disulfide bond" evidence="5">
    <location>
        <begin position="542"/>
        <end position="551"/>
    </location>
</feature>
<dbReference type="SMART" id="SM00181">
    <property type="entry name" value="EGF"/>
    <property type="match status" value="6"/>
</dbReference>
<keyword evidence="3" id="KW-0677">Repeat</keyword>